<dbReference type="Proteomes" id="UP000053621">
    <property type="component" value="Unassembled WGS sequence"/>
</dbReference>
<evidence type="ECO:0000259" key="3">
    <source>
        <dbReference type="Pfam" id="PF08450"/>
    </source>
</evidence>
<evidence type="ECO:0000256" key="2">
    <source>
        <dbReference type="PIRSR" id="PIRSR605511-2"/>
    </source>
</evidence>
<organism evidence="4 5">
    <name type="scientific">Haloferax marisrubri</name>
    <dbReference type="NCBI Taxonomy" id="1544719"/>
    <lineage>
        <taxon>Archaea</taxon>
        <taxon>Methanobacteriati</taxon>
        <taxon>Methanobacteriota</taxon>
        <taxon>Stenosarchaea group</taxon>
        <taxon>Halobacteria</taxon>
        <taxon>Halobacteriales</taxon>
        <taxon>Haloferacaceae</taxon>
        <taxon>Haloferax</taxon>
    </lineage>
</organism>
<protein>
    <recommendedName>
        <fullName evidence="3">SMP-30/Gluconolactonase/LRE-like region domain-containing protein</fullName>
    </recommendedName>
</protein>
<comment type="caution">
    <text evidence="4">The sequence shown here is derived from an EMBL/GenBank/DDBJ whole genome shotgun (WGS) entry which is preliminary data.</text>
</comment>
<gene>
    <name evidence="4" type="ORF">AUR65_016745</name>
</gene>
<dbReference type="EMBL" id="LOPW02000018">
    <property type="protein sequence ID" value="POG54438.1"/>
    <property type="molecule type" value="Genomic_DNA"/>
</dbReference>
<dbReference type="GO" id="GO:0046872">
    <property type="term" value="F:metal ion binding"/>
    <property type="evidence" value="ECO:0007669"/>
    <property type="project" value="UniProtKB-KW"/>
</dbReference>
<dbReference type="RefSeq" id="WP_146047443.1">
    <property type="nucleotide sequence ID" value="NZ_LOPW02000018.1"/>
</dbReference>
<evidence type="ECO:0000256" key="1">
    <source>
        <dbReference type="PIRSR" id="PIRSR605511-1"/>
    </source>
</evidence>
<dbReference type="Pfam" id="PF08450">
    <property type="entry name" value="SGL"/>
    <property type="match status" value="1"/>
</dbReference>
<keyword evidence="5" id="KW-1185">Reference proteome</keyword>
<dbReference type="InterPro" id="IPR011042">
    <property type="entry name" value="6-blade_b-propeller_TolB-like"/>
</dbReference>
<dbReference type="AlphaFoldDB" id="A0A2P4NMV5"/>
<feature type="active site" description="Proton donor/acceptor" evidence="1">
    <location>
        <position position="102"/>
    </location>
</feature>
<dbReference type="PANTHER" id="PTHR47572:SF5">
    <property type="entry name" value="BLR2277 PROTEIN"/>
    <property type="match status" value="1"/>
</dbReference>
<sequence length="184" mass="19591">EPPIQPNYCTLDSDGRLYYTDSGDRTAPMHSTGGSLRVVNTGGEDKILSDRFTAWANGLALSRDGSTLYVAETGTEEITAVHLTDGKITGTSFVTNNCGHVDGVALDADDDIYVASIGDNAIYRIVDGDVEVVLSDPVGLVMCNPTNVAFGGPEMRTLYIAQLGLPHVVAVEVDKPGRYPTVRL</sequence>
<comment type="cofactor">
    <cofactor evidence="2">
        <name>Zn(2+)</name>
        <dbReference type="ChEBI" id="CHEBI:29105"/>
    </cofactor>
    <text evidence="2">Binds 1 divalent metal cation per subunit.</text>
</comment>
<reference evidence="4" key="1">
    <citation type="submission" date="2017-08" db="EMBL/GenBank/DDBJ databases">
        <title>Haloferax marisrubri sp. nov., isolated from the Discovery deep brine-seawater interface in the Red Sea.</title>
        <authorList>
            <person name="Zhang G."/>
            <person name="Stingl U."/>
        </authorList>
    </citation>
    <scope>NUCLEOTIDE SEQUENCE [LARGE SCALE GENOMIC DNA]</scope>
    <source>
        <strain evidence="4">SB3</strain>
    </source>
</reference>
<feature type="domain" description="SMP-30/Gluconolactonase/LRE-like region" evidence="3">
    <location>
        <begin position="4"/>
        <end position="161"/>
    </location>
</feature>
<proteinExistence type="predicted"/>
<feature type="non-terminal residue" evidence="4">
    <location>
        <position position="1"/>
    </location>
</feature>
<dbReference type="PRINTS" id="PR01790">
    <property type="entry name" value="SMP30FAMILY"/>
</dbReference>
<name>A0A2P4NMV5_9EURY</name>
<feature type="binding site" evidence="2">
    <location>
        <position position="57"/>
    </location>
    <ligand>
        <name>a divalent metal cation</name>
        <dbReference type="ChEBI" id="CHEBI:60240"/>
    </ligand>
</feature>
<keyword evidence="2" id="KW-0479">Metal-binding</keyword>
<feature type="binding site" evidence="2">
    <location>
        <position position="102"/>
    </location>
    <ligand>
        <name>a divalent metal cation</name>
        <dbReference type="ChEBI" id="CHEBI:60240"/>
    </ligand>
</feature>
<dbReference type="InterPro" id="IPR013658">
    <property type="entry name" value="SGL"/>
</dbReference>
<evidence type="ECO:0000313" key="5">
    <source>
        <dbReference type="Proteomes" id="UP000053621"/>
    </source>
</evidence>
<dbReference type="InterPro" id="IPR051262">
    <property type="entry name" value="SMP-30/CGR1_Lactonase"/>
</dbReference>
<feature type="binding site" evidence="2">
    <location>
        <position position="7"/>
    </location>
    <ligand>
        <name>substrate</name>
    </ligand>
</feature>
<dbReference type="PANTHER" id="PTHR47572">
    <property type="entry name" value="LIPOPROTEIN-RELATED"/>
    <property type="match status" value="1"/>
</dbReference>
<dbReference type="InterPro" id="IPR005511">
    <property type="entry name" value="SMP-30"/>
</dbReference>
<keyword evidence="2" id="KW-0862">Zinc</keyword>
<dbReference type="Gene3D" id="2.120.10.30">
    <property type="entry name" value="TolB, C-terminal domain"/>
    <property type="match status" value="1"/>
</dbReference>
<evidence type="ECO:0000313" key="4">
    <source>
        <dbReference type="EMBL" id="POG54438.1"/>
    </source>
</evidence>
<accession>A0A2P4NMV5</accession>
<dbReference type="SUPFAM" id="SSF63829">
    <property type="entry name" value="Calcium-dependent phosphotriesterase"/>
    <property type="match status" value="1"/>
</dbReference>